<organism evidence="1 2">
    <name type="scientific">Nocardia transvalensis</name>
    <dbReference type="NCBI Taxonomy" id="37333"/>
    <lineage>
        <taxon>Bacteria</taxon>
        <taxon>Bacillati</taxon>
        <taxon>Actinomycetota</taxon>
        <taxon>Actinomycetes</taxon>
        <taxon>Mycobacteriales</taxon>
        <taxon>Nocardiaceae</taxon>
        <taxon>Nocardia</taxon>
    </lineage>
</organism>
<keyword evidence="1" id="KW-0378">Hydrolase</keyword>
<dbReference type="RefSeq" id="WP_051161995.1">
    <property type="nucleotide sequence ID" value="NZ_JACHIT010000001.1"/>
</dbReference>
<keyword evidence="1" id="KW-0540">Nuclease</keyword>
<dbReference type="Proteomes" id="UP000540412">
    <property type="component" value="Unassembled WGS sequence"/>
</dbReference>
<keyword evidence="2" id="KW-1185">Reference proteome</keyword>
<dbReference type="EMBL" id="JACHIT010000001">
    <property type="protein sequence ID" value="MBB5911231.1"/>
    <property type="molecule type" value="Genomic_DNA"/>
</dbReference>
<name>A0A7W9P833_9NOCA</name>
<dbReference type="PANTHER" id="PTHR36234:SF5">
    <property type="entry name" value="LYSYL ENDOPEPTIDASE"/>
    <property type="match status" value="1"/>
</dbReference>
<evidence type="ECO:0000313" key="1">
    <source>
        <dbReference type="EMBL" id="MBB5911231.1"/>
    </source>
</evidence>
<reference evidence="1 2" key="1">
    <citation type="submission" date="2020-08" db="EMBL/GenBank/DDBJ databases">
        <title>Sequencing the genomes of 1000 actinobacteria strains.</title>
        <authorList>
            <person name="Klenk H.-P."/>
        </authorList>
    </citation>
    <scope>NUCLEOTIDE SEQUENCE [LARGE SCALE GENOMIC DNA]</scope>
    <source>
        <strain evidence="1 2">DSM 43582</strain>
    </source>
</reference>
<sequence>MSTDLEAVARQRLARSAAEIRHSILVAAQGNPFAAERDPGRIVARLQAKTSGELSADDAQQAATVIHESARPGGEGLPAADAPLSDAAVAAATRVNRPEKIYGDTLDFVNVAFLEKGTRVARAVARVAFRTGNPQGSGFLIGAGLFLTNHHVIPDAETAQRLCLEFDYELDLAGRPRPVTRYAIDTSVFVTDDVDGLDFTIVAVGARIDGDRDLAEFGFVPLSSAPDKHMLGEFANIVQHPMGRLKEVVLRENRLVARLDEVLHYVADTEPGSSGSPAFNSDWQVIALHHWGGPWRQVQDAAGQPLPISVNEGIRITAILTKLAATPALPEPTRTRIDTVINLGTQSNSEEFTPPPIPDQPPRLPTNGTMTWTIPIEISIHIPQP</sequence>
<dbReference type="SUPFAM" id="SSF50494">
    <property type="entry name" value="Trypsin-like serine proteases"/>
    <property type="match status" value="1"/>
</dbReference>
<dbReference type="AlphaFoldDB" id="A0A7W9P833"/>
<dbReference type="PANTHER" id="PTHR36234">
    <property type="entry name" value="LYSYL ENDOPEPTIDASE"/>
    <property type="match status" value="1"/>
</dbReference>
<gene>
    <name evidence="1" type="ORF">BJY24_000098</name>
</gene>
<protein>
    <submittedName>
        <fullName evidence="1">Endonuclease G</fullName>
    </submittedName>
</protein>
<accession>A0A7W9P833</accession>
<dbReference type="GO" id="GO:0004519">
    <property type="term" value="F:endonuclease activity"/>
    <property type="evidence" value="ECO:0007669"/>
    <property type="project" value="UniProtKB-KW"/>
</dbReference>
<dbReference type="Pfam" id="PF13365">
    <property type="entry name" value="Trypsin_2"/>
    <property type="match status" value="1"/>
</dbReference>
<dbReference type="InterPro" id="IPR009003">
    <property type="entry name" value="Peptidase_S1_PA"/>
</dbReference>
<evidence type="ECO:0000313" key="2">
    <source>
        <dbReference type="Proteomes" id="UP000540412"/>
    </source>
</evidence>
<dbReference type="Gene3D" id="2.40.10.10">
    <property type="entry name" value="Trypsin-like serine proteases"/>
    <property type="match status" value="2"/>
</dbReference>
<comment type="caution">
    <text evidence="1">The sequence shown here is derived from an EMBL/GenBank/DDBJ whole genome shotgun (WGS) entry which is preliminary data.</text>
</comment>
<dbReference type="InterPro" id="IPR043504">
    <property type="entry name" value="Peptidase_S1_PA_chymotrypsin"/>
</dbReference>
<proteinExistence type="predicted"/>
<keyword evidence="1" id="KW-0255">Endonuclease</keyword>